<dbReference type="Proteomes" id="UP001106592">
    <property type="component" value="Unassembled WGS sequence"/>
</dbReference>
<reference evidence="1" key="2">
    <citation type="journal article" date="2023" name="Plant Pathol.">
        <title>Dismantling and reorganizing Pseudomonas marginalis sensu#lato.</title>
        <authorList>
            <person name="Sawada H."/>
            <person name="Fujikawa T."/>
            <person name="Satou M."/>
        </authorList>
    </citation>
    <scope>NUCLEOTIDE SEQUENCE</scope>
    <source>
        <strain evidence="1">MAFF 301350</strain>
    </source>
</reference>
<dbReference type="AlphaFoldDB" id="A0A9Q2XH63"/>
<keyword evidence="2" id="KW-1185">Reference proteome</keyword>
<proteinExistence type="predicted"/>
<comment type="caution">
    <text evidence="1">The sequence shown here is derived from an EMBL/GenBank/DDBJ whole genome shotgun (WGS) entry which is preliminary data.</text>
</comment>
<name>A0A9Q2XH63_9PSED</name>
<evidence type="ECO:0000313" key="1">
    <source>
        <dbReference type="EMBL" id="MBV6286240.1"/>
    </source>
</evidence>
<sequence>MLALGFQSPSDYTAAPVIYISYQSCISFSKLFIGLKPYRPTCRYEEQMMTISADAVQTNTFSATMSADNAPVCFSYFTLEESLEAYQTGAGKVLVLPNGRFGIAQHYTSTLFANTTEDMKVPFYFKRQANGTYKIMSSAKAAYYKKSLGLSRAITATDGAGVEFTVKFIDDITSKNPRIKLYIGSDLIKIFSKKTYASEWHGHIGVDYTPFGIGASRVYGSEAVFRLHDLHLNAPEPPSLF</sequence>
<protein>
    <submittedName>
        <fullName evidence="1">Uncharacterized protein</fullName>
    </submittedName>
</protein>
<evidence type="ECO:0000313" key="2">
    <source>
        <dbReference type="Proteomes" id="UP001106592"/>
    </source>
</evidence>
<accession>A0A9Q2XH63</accession>
<dbReference type="EMBL" id="JAHTBI010000010">
    <property type="protein sequence ID" value="MBV6286240.1"/>
    <property type="molecule type" value="Genomic_DNA"/>
</dbReference>
<organism evidence="1 2">
    <name type="scientific">Pseudomonas aegrilactucae</name>
    <dbReference type="NCBI Taxonomy" id="2854028"/>
    <lineage>
        <taxon>Bacteria</taxon>
        <taxon>Pseudomonadati</taxon>
        <taxon>Pseudomonadota</taxon>
        <taxon>Gammaproteobacteria</taxon>
        <taxon>Pseudomonadales</taxon>
        <taxon>Pseudomonadaceae</taxon>
        <taxon>Pseudomonas</taxon>
    </lineage>
</organism>
<gene>
    <name evidence="1" type="ORF">KUO17_04160</name>
</gene>
<reference evidence="1" key="1">
    <citation type="journal article" date="2022" name="Int. J. Syst. Evol. Microbiol.">
        <title>Pseudomonas aegrilactucae sp. nov. and Pseudomonas morbosilactucae sp. nov., pathogens causing bacterial rot of lettuce in Japan.</title>
        <authorList>
            <person name="Sawada H."/>
            <person name="Fujikawa T."/>
            <person name="Satou M."/>
        </authorList>
    </citation>
    <scope>NUCLEOTIDE SEQUENCE</scope>
    <source>
        <strain evidence="1">MAFF 301350</strain>
    </source>
</reference>
<dbReference type="RefSeq" id="WP_217973785.1">
    <property type="nucleotide sequence ID" value="NZ_JAHTBI010000010.1"/>
</dbReference>